<proteinExistence type="predicted"/>
<keyword evidence="2" id="KW-1185">Reference proteome</keyword>
<organism evidence="1 2">
    <name type="scientific">Periplaneta americana</name>
    <name type="common">American cockroach</name>
    <name type="synonym">Blatta americana</name>
    <dbReference type="NCBI Taxonomy" id="6978"/>
    <lineage>
        <taxon>Eukaryota</taxon>
        <taxon>Metazoa</taxon>
        <taxon>Ecdysozoa</taxon>
        <taxon>Arthropoda</taxon>
        <taxon>Hexapoda</taxon>
        <taxon>Insecta</taxon>
        <taxon>Pterygota</taxon>
        <taxon>Neoptera</taxon>
        <taxon>Polyneoptera</taxon>
        <taxon>Dictyoptera</taxon>
        <taxon>Blattodea</taxon>
        <taxon>Blattoidea</taxon>
        <taxon>Blattidae</taxon>
        <taxon>Blattinae</taxon>
        <taxon>Periplaneta</taxon>
    </lineage>
</organism>
<reference evidence="1 2" key="1">
    <citation type="journal article" date="2022" name="Allergy">
        <title>Genome assembly and annotation of Periplaneta americana reveal a comprehensive cockroach allergen profile.</title>
        <authorList>
            <person name="Wang L."/>
            <person name="Xiong Q."/>
            <person name="Saelim N."/>
            <person name="Wang L."/>
            <person name="Nong W."/>
            <person name="Wan A.T."/>
            <person name="Shi M."/>
            <person name="Liu X."/>
            <person name="Cao Q."/>
            <person name="Hui J.H.L."/>
            <person name="Sookrung N."/>
            <person name="Leung T.F."/>
            <person name="Tungtrongchitr A."/>
            <person name="Tsui S.K.W."/>
        </authorList>
    </citation>
    <scope>NUCLEOTIDE SEQUENCE [LARGE SCALE GENOMIC DNA]</scope>
    <source>
        <strain evidence="1">PWHHKU_190912</strain>
    </source>
</reference>
<protein>
    <submittedName>
        <fullName evidence="1">Uncharacterized protein</fullName>
    </submittedName>
</protein>
<dbReference type="EMBL" id="JAJSOF020000009">
    <property type="protein sequence ID" value="KAJ4445880.1"/>
    <property type="molecule type" value="Genomic_DNA"/>
</dbReference>
<evidence type="ECO:0000313" key="2">
    <source>
        <dbReference type="Proteomes" id="UP001148838"/>
    </source>
</evidence>
<accession>A0ABQ8TJ61</accession>
<dbReference type="Proteomes" id="UP001148838">
    <property type="component" value="Unassembled WGS sequence"/>
</dbReference>
<sequence>MAGLCEGGNEPSGSLKAICNVATLPNRRRTRLLTPSLLVVVETPLRHSVVPRRDAMTPLRHSFCCARRATSLGLRGAVDGRAHTC</sequence>
<evidence type="ECO:0000313" key="1">
    <source>
        <dbReference type="EMBL" id="KAJ4445880.1"/>
    </source>
</evidence>
<comment type="caution">
    <text evidence="1">The sequence shown here is derived from an EMBL/GenBank/DDBJ whole genome shotgun (WGS) entry which is preliminary data.</text>
</comment>
<gene>
    <name evidence="1" type="ORF">ANN_12565</name>
</gene>
<name>A0ABQ8TJ61_PERAM</name>